<comment type="catalytic activity">
    <reaction evidence="12">
        <text>O-phospho-D-serine + H2O = D-serine + phosphate</text>
        <dbReference type="Rhea" id="RHEA:24873"/>
        <dbReference type="ChEBI" id="CHEBI:15377"/>
        <dbReference type="ChEBI" id="CHEBI:35247"/>
        <dbReference type="ChEBI" id="CHEBI:43474"/>
        <dbReference type="ChEBI" id="CHEBI:58680"/>
        <dbReference type="EC" id="3.1.3.3"/>
    </reaction>
</comment>
<evidence type="ECO:0000256" key="6">
    <source>
        <dbReference type="ARBA" id="ARBA00022723"/>
    </source>
</evidence>
<dbReference type="InterPro" id="IPR050582">
    <property type="entry name" value="HAD-like_SerB"/>
</dbReference>
<keyword evidence="7 14" id="KW-0378">Hydrolase</keyword>
<dbReference type="InterPro" id="IPR049148">
    <property type="entry name" value="PSP_ACT"/>
</dbReference>
<comment type="caution">
    <text evidence="14">The sequence shown here is derived from an EMBL/GenBank/DDBJ whole genome shotgun (WGS) entry which is preliminary data.</text>
</comment>
<dbReference type="Gene3D" id="3.30.70.260">
    <property type="match status" value="2"/>
</dbReference>
<comment type="similarity">
    <text evidence="3">Belongs to the HAD-like hydrolase superfamily. SerB family.</text>
</comment>
<dbReference type="GO" id="GO:0016787">
    <property type="term" value="F:hydrolase activity"/>
    <property type="evidence" value="ECO:0007669"/>
    <property type="project" value="UniProtKB-KW"/>
</dbReference>
<keyword evidence="5" id="KW-0028">Amino-acid biosynthesis</keyword>
<dbReference type="CDD" id="cd07500">
    <property type="entry name" value="HAD_PSP"/>
    <property type="match status" value="1"/>
</dbReference>
<dbReference type="SUPFAM" id="SSF56784">
    <property type="entry name" value="HAD-like"/>
    <property type="match status" value="1"/>
</dbReference>
<evidence type="ECO:0000256" key="3">
    <source>
        <dbReference type="ARBA" id="ARBA00009184"/>
    </source>
</evidence>
<dbReference type="InterPro" id="IPR045865">
    <property type="entry name" value="ACT-like_dom_sf"/>
</dbReference>
<evidence type="ECO:0000313" key="14">
    <source>
        <dbReference type="EMBL" id="MBU3066494.1"/>
    </source>
</evidence>
<dbReference type="EC" id="3.1.3.3" evidence="4"/>
<dbReference type="Pfam" id="PF12710">
    <property type="entry name" value="HAD"/>
    <property type="match status" value="1"/>
</dbReference>
<proteinExistence type="inferred from homology"/>
<keyword evidence="15" id="KW-1185">Reference proteome</keyword>
<organism evidence="14 15">
    <name type="scientific">Nocardia albiluteola</name>
    <dbReference type="NCBI Taxonomy" id="2842303"/>
    <lineage>
        <taxon>Bacteria</taxon>
        <taxon>Bacillati</taxon>
        <taxon>Actinomycetota</taxon>
        <taxon>Actinomycetes</taxon>
        <taxon>Mycobacteriales</taxon>
        <taxon>Nocardiaceae</taxon>
        <taxon>Nocardia</taxon>
    </lineage>
</organism>
<dbReference type="SFLD" id="SFLDS00003">
    <property type="entry name" value="Haloacid_Dehalogenase"/>
    <property type="match status" value="1"/>
</dbReference>
<dbReference type="InterPro" id="IPR023214">
    <property type="entry name" value="HAD_sf"/>
</dbReference>
<evidence type="ECO:0000256" key="1">
    <source>
        <dbReference type="ARBA" id="ARBA00001946"/>
    </source>
</evidence>
<dbReference type="NCBIfam" id="TIGR01488">
    <property type="entry name" value="HAD-SF-IB"/>
    <property type="match status" value="1"/>
</dbReference>
<dbReference type="SFLD" id="SFLDG01137">
    <property type="entry name" value="C1.6.1:_Phosphoserine_Phosphat"/>
    <property type="match status" value="1"/>
</dbReference>
<sequence length="407" mass="42976">MNQSETTVLITVTGPDKPGVTSVLLAALAHNGVSLLDVEQVVIRGRLTLGVLVSCPGDPEGLQDELEDAMASIGMQVDVEIGADSATGARLSTHAIVVLGSPVTARAFSVIARKLAGQDVNIDAIRGIADYPVTGLELMVTALHTEAAETLLRTTLAEIAAKESIDIAVERAGLARRAKRLIVFDVDSTLIQGEVIEMLAAHAGVEDEVRRVTEAAMRGEIDFAESLRQRVATLAGLSESVIDEVAENIELTPGARTTIRTLRRLGFRCGVVSGGFRQVIEPLAHELELDFVQANTLEVVGGRLTGKVIGEIVDRPAKAVALRRFAAETGVPMEQTVAVGDGANDIDMLNAAGLGIAFNAKPALREIADAALSHPFLDAVLFILGVTRDEVEAADARDGLVRRVPLT</sequence>
<evidence type="ECO:0000256" key="2">
    <source>
        <dbReference type="ARBA" id="ARBA00005135"/>
    </source>
</evidence>
<evidence type="ECO:0000256" key="5">
    <source>
        <dbReference type="ARBA" id="ARBA00022605"/>
    </source>
</evidence>
<dbReference type="InterPro" id="IPR002912">
    <property type="entry name" value="ACT_dom"/>
</dbReference>
<evidence type="ECO:0000256" key="4">
    <source>
        <dbReference type="ARBA" id="ARBA00012640"/>
    </source>
</evidence>
<dbReference type="Gene3D" id="3.40.50.1000">
    <property type="entry name" value="HAD superfamily/HAD-like"/>
    <property type="match status" value="1"/>
</dbReference>
<dbReference type="PANTHER" id="PTHR43344">
    <property type="entry name" value="PHOSPHOSERINE PHOSPHATASE"/>
    <property type="match status" value="1"/>
</dbReference>
<dbReference type="Pfam" id="PF13740">
    <property type="entry name" value="ACT_6"/>
    <property type="match status" value="1"/>
</dbReference>
<evidence type="ECO:0000256" key="12">
    <source>
        <dbReference type="ARBA" id="ARBA00048523"/>
    </source>
</evidence>
<evidence type="ECO:0000313" key="15">
    <source>
        <dbReference type="Proteomes" id="UP000733379"/>
    </source>
</evidence>
<name>A0ABS6BBE7_9NOCA</name>
<evidence type="ECO:0000259" key="13">
    <source>
        <dbReference type="PROSITE" id="PS51671"/>
    </source>
</evidence>
<dbReference type="SFLD" id="SFLDG01136">
    <property type="entry name" value="C1.6:_Phosphoserine_Phosphatas"/>
    <property type="match status" value="1"/>
</dbReference>
<dbReference type="PANTHER" id="PTHR43344:SF2">
    <property type="entry name" value="PHOSPHOSERINE PHOSPHATASE"/>
    <property type="match status" value="1"/>
</dbReference>
<dbReference type="Pfam" id="PF21086">
    <property type="entry name" value="ACT_PSP_2"/>
    <property type="match status" value="1"/>
</dbReference>
<evidence type="ECO:0000256" key="9">
    <source>
        <dbReference type="ARBA" id="ARBA00023299"/>
    </source>
</evidence>
<keyword evidence="9" id="KW-0718">Serine biosynthesis</keyword>
<dbReference type="EMBL" id="JAHKNI010000014">
    <property type="protein sequence ID" value="MBU3066494.1"/>
    <property type="molecule type" value="Genomic_DNA"/>
</dbReference>
<dbReference type="CDD" id="cd04870">
    <property type="entry name" value="ACT_PSP_1"/>
    <property type="match status" value="1"/>
</dbReference>
<evidence type="ECO:0000256" key="8">
    <source>
        <dbReference type="ARBA" id="ARBA00022842"/>
    </source>
</evidence>
<dbReference type="InterPro" id="IPR036412">
    <property type="entry name" value="HAD-like_sf"/>
</dbReference>
<keyword evidence="8" id="KW-0460">Magnesium</keyword>
<dbReference type="PROSITE" id="PS51671">
    <property type="entry name" value="ACT"/>
    <property type="match status" value="1"/>
</dbReference>
<dbReference type="NCBIfam" id="TIGR00338">
    <property type="entry name" value="serB"/>
    <property type="match status" value="1"/>
</dbReference>
<dbReference type="SUPFAM" id="SSF55021">
    <property type="entry name" value="ACT-like"/>
    <property type="match status" value="1"/>
</dbReference>
<comment type="cofactor">
    <cofactor evidence="1">
        <name>Mg(2+)</name>
        <dbReference type="ChEBI" id="CHEBI:18420"/>
    </cofactor>
</comment>
<dbReference type="RefSeq" id="WP_215922557.1">
    <property type="nucleotide sequence ID" value="NZ_JAHKNI010000014.1"/>
</dbReference>
<protein>
    <recommendedName>
        <fullName evidence="4">phosphoserine phosphatase</fullName>
        <ecNumber evidence="4">3.1.3.3</ecNumber>
    </recommendedName>
    <alternativeName>
        <fullName evidence="10">O-phosphoserine phosphohydrolase</fullName>
    </alternativeName>
</protein>
<keyword evidence="6" id="KW-0479">Metal-binding</keyword>
<comment type="pathway">
    <text evidence="2">Amino-acid biosynthesis; L-serine biosynthesis; L-serine from 3-phospho-D-glycerate: step 3/3.</text>
</comment>
<accession>A0ABS6BBE7</accession>
<evidence type="ECO:0000256" key="11">
    <source>
        <dbReference type="ARBA" id="ARBA00048138"/>
    </source>
</evidence>
<evidence type="ECO:0000256" key="10">
    <source>
        <dbReference type="ARBA" id="ARBA00031693"/>
    </source>
</evidence>
<reference evidence="14 15" key="1">
    <citation type="submission" date="2021-06" db="EMBL/GenBank/DDBJ databases">
        <title>Actinomycetes sequencing.</title>
        <authorList>
            <person name="Shan Q."/>
        </authorList>
    </citation>
    <scope>NUCLEOTIDE SEQUENCE [LARGE SCALE GENOMIC DNA]</scope>
    <source>
        <strain evidence="14 15">NEAU-G5</strain>
    </source>
</reference>
<dbReference type="InterPro" id="IPR004469">
    <property type="entry name" value="PSP"/>
</dbReference>
<feature type="domain" description="ACT" evidence="13">
    <location>
        <begin position="9"/>
        <end position="88"/>
    </location>
</feature>
<comment type="catalytic activity">
    <reaction evidence="11">
        <text>O-phospho-L-serine + H2O = L-serine + phosphate</text>
        <dbReference type="Rhea" id="RHEA:21208"/>
        <dbReference type="ChEBI" id="CHEBI:15377"/>
        <dbReference type="ChEBI" id="CHEBI:33384"/>
        <dbReference type="ChEBI" id="CHEBI:43474"/>
        <dbReference type="ChEBI" id="CHEBI:57524"/>
        <dbReference type="EC" id="3.1.3.3"/>
    </reaction>
</comment>
<gene>
    <name evidence="14" type="primary">serB</name>
    <name evidence="14" type="ORF">KO481_33855</name>
</gene>
<dbReference type="SFLD" id="SFLDF00029">
    <property type="entry name" value="phosphoserine_phosphatase"/>
    <property type="match status" value="1"/>
</dbReference>
<evidence type="ECO:0000256" key="7">
    <source>
        <dbReference type="ARBA" id="ARBA00022801"/>
    </source>
</evidence>
<dbReference type="Proteomes" id="UP000733379">
    <property type="component" value="Unassembled WGS sequence"/>
</dbReference>